<organism evidence="1 2">
    <name type="scientific">Botryobasidium botryosum (strain FD-172 SS1)</name>
    <dbReference type="NCBI Taxonomy" id="930990"/>
    <lineage>
        <taxon>Eukaryota</taxon>
        <taxon>Fungi</taxon>
        <taxon>Dikarya</taxon>
        <taxon>Basidiomycota</taxon>
        <taxon>Agaricomycotina</taxon>
        <taxon>Agaricomycetes</taxon>
        <taxon>Cantharellales</taxon>
        <taxon>Botryobasidiaceae</taxon>
        <taxon>Botryobasidium</taxon>
    </lineage>
</organism>
<accession>A0A067M2Z1</accession>
<sequence>MLSSSLALVPTLAQLSARPLRLSLPNHQSSRTKWLPKYLISNSRTHSFPPHGTPSQLLHSRLLASQPDSQTPDAAEAYQEMFTLFHPYRCPCSEVHPVAVPRTSYCTAQQMSIAYSSCRVSPGNVEGCTVLGHAPHQSVLAVIHSNNHRGTSSTRSIPPVLLQHLSTALAGATRILRCQLKRNPRYCQRQVAETMTATLKPGR</sequence>
<proteinExistence type="predicted"/>
<evidence type="ECO:0000313" key="1">
    <source>
        <dbReference type="EMBL" id="KDQ05936.1"/>
    </source>
</evidence>
<dbReference type="Proteomes" id="UP000027195">
    <property type="component" value="Unassembled WGS sequence"/>
</dbReference>
<gene>
    <name evidence="1" type="ORF">BOTBODRAFT_60820</name>
</gene>
<reference evidence="2" key="1">
    <citation type="journal article" date="2014" name="Proc. Natl. Acad. Sci. U.S.A.">
        <title>Extensive sampling of basidiomycete genomes demonstrates inadequacy of the white-rot/brown-rot paradigm for wood decay fungi.</title>
        <authorList>
            <person name="Riley R."/>
            <person name="Salamov A.A."/>
            <person name="Brown D.W."/>
            <person name="Nagy L.G."/>
            <person name="Floudas D."/>
            <person name="Held B.W."/>
            <person name="Levasseur A."/>
            <person name="Lombard V."/>
            <person name="Morin E."/>
            <person name="Otillar R."/>
            <person name="Lindquist E.A."/>
            <person name="Sun H."/>
            <person name="LaButti K.M."/>
            <person name="Schmutz J."/>
            <person name="Jabbour D."/>
            <person name="Luo H."/>
            <person name="Baker S.E."/>
            <person name="Pisabarro A.G."/>
            <person name="Walton J.D."/>
            <person name="Blanchette R.A."/>
            <person name="Henrissat B."/>
            <person name="Martin F."/>
            <person name="Cullen D."/>
            <person name="Hibbett D.S."/>
            <person name="Grigoriev I.V."/>
        </authorList>
    </citation>
    <scope>NUCLEOTIDE SEQUENCE [LARGE SCALE GENOMIC DNA]</scope>
    <source>
        <strain evidence="2">FD-172 SS1</strain>
    </source>
</reference>
<dbReference type="HOGENOM" id="CLU_1348717_0_0_1"/>
<dbReference type="InParanoid" id="A0A067M2Z1"/>
<dbReference type="EMBL" id="KL198170">
    <property type="protein sequence ID" value="KDQ05936.1"/>
    <property type="molecule type" value="Genomic_DNA"/>
</dbReference>
<keyword evidence="2" id="KW-1185">Reference proteome</keyword>
<evidence type="ECO:0000313" key="2">
    <source>
        <dbReference type="Proteomes" id="UP000027195"/>
    </source>
</evidence>
<name>A0A067M2Z1_BOTB1</name>
<protein>
    <submittedName>
        <fullName evidence="1">Uncharacterized protein</fullName>
    </submittedName>
</protein>
<dbReference type="AlphaFoldDB" id="A0A067M2Z1"/>